<evidence type="ECO:0000313" key="5">
    <source>
        <dbReference type="Proteomes" id="UP000321820"/>
    </source>
</evidence>
<evidence type="ECO:0000259" key="3">
    <source>
        <dbReference type="PROSITE" id="PS51371"/>
    </source>
</evidence>
<dbReference type="SMART" id="SM00116">
    <property type="entry name" value="CBS"/>
    <property type="match status" value="2"/>
</dbReference>
<dbReference type="EMBL" id="CP042806">
    <property type="protein sequence ID" value="QEE28114.1"/>
    <property type="molecule type" value="Genomic_DNA"/>
</dbReference>
<protein>
    <submittedName>
        <fullName evidence="4">CBS domain-containing protein</fullName>
    </submittedName>
</protein>
<evidence type="ECO:0000313" key="4">
    <source>
        <dbReference type="EMBL" id="QEE28114.1"/>
    </source>
</evidence>
<dbReference type="AlphaFoldDB" id="A0A5B9E914"/>
<dbReference type="InterPro" id="IPR046342">
    <property type="entry name" value="CBS_dom_sf"/>
</dbReference>
<dbReference type="Gene3D" id="3.10.580.10">
    <property type="entry name" value="CBS-domain"/>
    <property type="match status" value="1"/>
</dbReference>
<dbReference type="Proteomes" id="UP000321820">
    <property type="component" value="Chromosome"/>
</dbReference>
<feature type="domain" description="CBS" evidence="3">
    <location>
        <begin position="81"/>
        <end position="137"/>
    </location>
</feature>
<organism evidence="4 5">
    <name type="scientific">Terriglobus albidus</name>
    <dbReference type="NCBI Taxonomy" id="1592106"/>
    <lineage>
        <taxon>Bacteria</taxon>
        <taxon>Pseudomonadati</taxon>
        <taxon>Acidobacteriota</taxon>
        <taxon>Terriglobia</taxon>
        <taxon>Terriglobales</taxon>
        <taxon>Acidobacteriaceae</taxon>
        <taxon>Terriglobus</taxon>
    </lineage>
</organism>
<dbReference type="PROSITE" id="PS51371">
    <property type="entry name" value="CBS"/>
    <property type="match status" value="2"/>
</dbReference>
<dbReference type="PANTHER" id="PTHR43080">
    <property type="entry name" value="CBS DOMAIN-CONTAINING PROTEIN CBSX3, MITOCHONDRIAL"/>
    <property type="match status" value="1"/>
</dbReference>
<reference evidence="4 5" key="1">
    <citation type="submission" date="2019-08" db="EMBL/GenBank/DDBJ databases">
        <title>Complete genome sequence of Terriglobus albidus strain ORNL.</title>
        <authorList>
            <person name="Podar M."/>
        </authorList>
    </citation>
    <scope>NUCLEOTIDE SEQUENCE [LARGE SCALE GENOMIC DNA]</scope>
    <source>
        <strain evidence="4 5">ORNL</strain>
    </source>
</reference>
<proteinExistence type="predicted"/>
<dbReference type="PANTHER" id="PTHR43080:SF2">
    <property type="entry name" value="CBS DOMAIN-CONTAINING PROTEIN"/>
    <property type="match status" value="1"/>
</dbReference>
<keyword evidence="1 2" id="KW-0129">CBS domain</keyword>
<dbReference type="CDD" id="cd04622">
    <property type="entry name" value="CBS_pair_HRP1_like"/>
    <property type="match status" value="1"/>
</dbReference>
<dbReference type="KEGG" id="talb:FTW19_08990"/>
<name>A0A5B9E914_9BACT</name>
<evidence type="ECO:0000256" key="2">
    <source>
        <dbReference type="PROSITE-ProRule" id="PRU00703"/>
    </source>
</evidence>
<dbReference type="SUPFAM" id="SSF54631">
    <property type="entry name" value="CBS-domain pair"/>
    <property type="match status" value="1"/>
</dbReference>
<dbReference type="InterPro" id="IPR000644">
    <property type="entry name" value="CBS_dom"/>
</dbReference>
<dbReference type="Pfam" id="PF00571">
    <property type="entry name" value="CBS"/>
    <property type="match status" value="2"/>
</dbReference>
<sequence>MESEEVMKVREVMTSNPICCVPEDTAQHVAKLMCEQNVGALPVVADQQSRTLTGIITDRDLCCSVIAQGLDPKNTTIQRYMRQNPVACRDGENLEHCEDAMQKHQIRRVPIVDGEGRCIGIVAQADLALKDRSERVSKTVAEISRSRSVAA</sequence>
<dbReference type="InterPro" id="IPR051257">
    <property type="entry name" value="Diverse_CBS-Domain"/>
</dbReference>
<feature type="domain" description="CBS" evidence="3">
    <location>
        <begin position="13"/>
        <end position="72"/>
    </location>
</feature>
<keyword evidence="5" id="KW-1185">Reference proteome</keyword>
<evidence type="ECO:0000256" key="1">
    <source>
        <dbReference type="ARBA" id="ARBA00023122"/>
    </source>
</evidence>
<accession>A0A5B9E914</accession>
<gene>
    <name evidence="4" type="ORF">FTW19_08990</name>
</gene>
<dbReference type="OrthoDB" id="9802114at2"/>